<dbReference type="InterPro" id="IPR043742">
    <property type="entry name" value="DUF5687"/>
</dbReference>
<feature type="transmembrane region" description="Helical" evidence="1">
    <location>
        <begin position="422"/>
        <end position="442"/>
    </location>
</feature>
<feature type="transmembrane region" description="Helical" evidence="1">
    <location>
        <begin position="448"/>
        <end position="469"/>
    </location>
</feature>
<keyword evidence="1" id="KW-0472">Membrane</keyword>
<feature type="transmembrane region" description="Helical" evidence="1">
    <location>
        <begin position="173"/>
        <end position="194"/>
    </location>
</feature>
<evidence type="ECO:0000256" key="1">
    <source>
        <dbReference type="SAM" id="Phobius"/>
    </source>
</evidence>
<evidence type="ECO:0000313" key="3">
    <source>
        <dbReference type="Proteomes" id="UP001597418"/>
    </source>
</evidence>
<accession>A0ABW5UHK3</accession>
<reference evidence="3" key="1">
    <citation type="journal article" date="2019" name="Int. J. Syst. Evol. Microbiol.">
        <title>The Global Catalogue of Microorganisms (GCM) 10K type strain sequencing project: providing services to taxonomists for standard genome sequencing and annotation.</title>
        <authorList>
            <consortium name="The Broad Institute Genomics Platform"/>
            <consortium name="The Broad Institute Genome Sequencing Center for Infectious Disease"/>
            <person name="Wu L."/>
            <person name="Ma J."/>
        </authorList>
    </citation>
    <scope>NUCLEOTIDE SEQUENCE [LARGE SCALE GENOMIC DNA]</scope>
    <source>
        <strain evidence="3">KCTC 42247</strain>
    </source>
</reference>
<sequence>MFVKFLVLEWKSLFRSAHRGHSISIKILLAVFALLIARGIWSAGYYLYDLLDESSANLFPMQQVNRYLLFWFLGELVLRFVMQQLPVINVKPFLIQRISRDNISHYLLSKSIFSFYNLLSPLLFIPFAVACWSVGDYRFSTLLAWLIAIIGTSWSLHFFNFSLQHIVSANWRLTSIVILVFAFVFFLDYLHIFSATGMVAGYFELVLQYPFSSCVPIVLLVFAYVLIHRSLRRRLYLESNTQQKKNRVASDNFRWMNLFGRYKPLIRLDFKLVWRNKRTRSLLVISTYGLFYGLLFYNNSSIQNQSLLVFIGIFTTGLFTFNFGQFLPAWDSSYYPFIQTQRIAIKDYLNAKCILLYGSIFLTTILTIPYVYLGTDILLINAVTAIYNIGINVPLLLYFGTYNNKRVDLDKSQFFNYQGMGAAQWIVMLPAIIIPILLWAIIHAFANFEISCLLLAAIGIVGFCLRQFFIQRIAQRYQARKYNMLEGFKQVSE</sequence>
<organism evidence="2 3">
    <name type="scientific">Sphingobacterium populi</name>
    <dbReference type="NCBI Taxonomy" id="1812824"/>
    <lineage>
        <taxon>Bacteria</taxon>
        <taxon>Pseudomonadati</taxon>
        <taxon>Bacteroidota</taxon>
        <taxon>Sphingobacteriia</taxon>
        <taxon>Sphingobacteriales</taxon>
        <taxon>Sphingobacteriaceae</taxon>
        <taxon>Sphingobacterium</taxon>
    </lineage>
</organism>
<feature type="transmembrane region" description="Helical" evidence="1">
    <location>
        <begin position="206"/>
        <end position="227"/>
    </location>
</feature>
<keyword evidence="3" id="KW-1185">Reference proteome</keyword>
<name>A0ABW5UHK3_9SPHI</name>
<feature type="transmembrane region" description="Helical" evidence="1">
    <location>
        <begin position="27"/>
        <end position="48"/>
    </location>
</feature>
<feature type="transmembrane region" description="Helical" evidence="1">
    <location>
        <begin position="141"/>
        <end position="161"/>
    </location>
</feature>
<dbReference type="Proteomes" id="UP001597418">
    <property type="component" value="Unassembled WGS sequence"/>
</dbReference>
<keyword evidence="1" id="KW-0812">Transmembrane</keyword>
<protein>
    <submittedName>
        <fullName evidence="2">DUF5687 family protein</fullName>
    </submittedName>
</protein>
<dbReference type="Pfam" id="PF18940">
    <property type="entry name" value="DUF5687"/>
    <property type="match status" value="1"/>
</dbReference>
<feature type="transmembrane region" description="Helical" evidence="1">
    <location>
        <begin position="281"/>
        <end position="300"/>
    </location>
</feature>
<feature type="transmembrane region" description="Helical" evidence="1">
    <location>
        <begin position="306"/>
        <end position="327"/>
    </location>
</feature>
<proteinExistence type="predicted"/>
<feature type="transmembrane region" description="Helical" evidence="1">
    <location>
        <begin position="348"/>
        <end position="372"/>
    </location>
</feature>
<feature type="transmembrane region" description="Helical" evidence="1">
    <location>
        <begin position="115"/>
        <end position="135"/>
    </location>
</feature>
<dbReference type="EMBL" id="JBHUMB010000014">
    <property type="protein sequence ID" value="MFD2744249.1"/>
    <property type="molecule type" value="Genomic_DNA"/>
</dbReference>
<keyword evidence="1" id="KW-1133">Transmembrane helix</keyword>
<feature type="transmembrane region" description="Helical" evidence="1">
    <location>
        <begin position="378"/>
        <end position="401"/>
    </location>
</feature>
<comment type="caution">
    <text evidence="2">The sequence shown here is derived from an EMBL/GenBank/DDBJ whole genome shotgun (WGS) entry which is preliminary data.</text>
</comment>
<feature type="transmembrane region" description="Helical" evidence="1">
    <location>
        <begin position="68"/>
        <end position="94"/>
    </location>
</feature>
<evidence type="ECO:0000313" key="2">
    <source>
        <dbReference type="EMBL" id="MFD2744249.1"/>
    </source>
</evidence>
<dbReference type="RefSeq" id="WP_066751312.1">
    <property type="nucleotide sequence ID" value="NZ_JBHUMB010000014.1"/>
</dbReference>
<gene>
    <name evidence="2" type="ORF">ACFSQ6_12700</name>
</gene>